<feature type="compositionally biased region" description="Low complexity" evidence="9">
    <location>
        <begin position="48"/>
        <end position="68"/>
    </location>
</feature>
<evidence type="ECO:0000256" key="8">
    <source>
        <dbReference type="PROSITE-ProRule" id="PRU00175"/>
    </source>
</evidence>
<dbReference type="EMBL" id="JAGGNH010000008">
    <property type="protein sequence ID" value="KAJ0965622.1"/>
    <property type="molecule type" value="Genomic_DNA"/>
</dbReference>
<evidence type="ECO:0000256" key="2">
    <source>
        <dbReference type="ARBA" id="ARBA00012483"/>
    </source>
</evidence>
<evidence type="ECO:0000256" key="5">
    <source>
        <dbReference type="ARBA" id="ARBA00022771"/>
    </source>
</evidence>
<keyword evidence="5 8" id="KW-0863">Zinc-finger</keyword>
<dbReference type="PROSITE" id="PS50089">
    <property type="entry name" value="ZF_RING_2"/>
    <property type="match status" value="1"/>
</dbReference>
<feature type="compositionally biased region" description="Polar residues" evidence="9">
    <location>
        <begin position="171"/>
        <end position="185"/>
    </location>
</feature>
<gene>
    <name evidence="11" type="ORF">J5N97_026760</name>
</gene>
<evidence type="ECO:0000256" key="3">
    <source>
        <dbReference type="ARBA" id="ARBA00022679"/>
    </source>
</evidence>
<dbReference type="FunFam" id="3.30.40.10:FF:000504">
    <property type="entry name" value="E3 ubiquitin-protein ligase arkadia"/>
    <property type="match status" value="1"/>
</dbReference>
<name>A0A9D5C445_9LILI</name>
<feature type="compositionally biased region" description="Basic and acidic residues" evidence="9">
    <location>
        <begin position="289"/>
        <end position="299"/>
    </location>
</feature>
<dbReference type="SMART" id="SM00184">
    <property type="entry name" value="RING"/>
    <property type="match status" value="1"/>
</dbReference>
<organism evidence="11 12">
    <name type="scientific">Dioscorea zingiberensis</name>
    <dbReference type="NCBI Taxonomy" id="325984"/>
    <lineage>
        <taxon>Eukaryota</taxon>
        <taxon>Viridiplantae</taxon>
        <taxon>Streptophyta</taxon>
        <taxon>Embryophyta</taxon>
        <taxon>Tracheophyta</taxon>
        <taxon>Spermatophyta</taxon>
        <taxon>Magnoliopsida</taxon>
        <taxon>Liliopsida</taxon>
        <taxon>Dioscoreales</taxon>
        <taxon>Dioscoreaceae</taxon>
        <taxon>Dioscorea</taxon>
    </lineage>
</organism>
<evidence type="ECO:0000313" key="11">
    <source>
        <dbReference type="EMBL" id="KAJ0965622.1"/>
    </source>
</evidence>
<evidence type="ECO:0000256" key="7">
    <source>
        <dbReference type="ARBA" id="ARBA00022833"/>
    </source>
</evidence>
<feature type="compositionally biased region" description="Low complexity" evidence="9">
    <location>
        <begin position="350"/>
        <end position="359"/>
    </location>
</feature>
<reference evidence="11" key="2">
    <citation type="journal article" date="2022" name="Hortic Res">
        <title>The genome of Dioscorea zingiberensis sheds light on the biosynthesis, origin and evolution of the medicinally important diosgenin saponins.</title>
        <authorList>
            <person name="Li Y."/>
            <person name="Tan C."/>
            <person name="Li Z."/>
            <person name="Guo J."/>
            <person name="Li S."/>
            <person name="Chen X."/>
            <person name="Wang C."/>
            <person name="Dai X."/>
            <person name="Yang H."/>
            <person name="Song W."/>
            <person name="Hou L."/>
            <person name="Xu J."/>
            <person name="Tong Z."/>
            <person name="Xu A."/>
            <person name="Yuan X."/>
            <person name="Wang W."/>
            <person name="Yang Q."/>
            <person name="Chen L."/>
            <person name="Sun Z."/>
            <person name="Wang K."/>
            <person name="Pan B."/>
            <person name="Chen J."/>
            <person name="Bao Y."/>
            <person name="Liu F."/>
            <person name="Qi X."/>
            <person name="Gang D.R."/>
            <person name="Wen J."/>
            <person name="Li J."/>
        </authorList>
    </citation>
    <scope>NUCLEOTIDE SEQUENCE</scope>
    <source>
        <strain evidence="11">Dzin_1.0</strain>
    </source>
</reference>
<feature type="compositionally biased region" description="Low complexity" evidence="9">
    <location>
        <begin position="23"/>
        <end position="38"/>
    </location>
</feature>
<evidence type="ECO:0000259" key="10">
    <source>
        <dbReference type="PROSITE" id="PS50089"/>
    </source>
</evidence>
<evidence type="ECO:0000256" key="9">
    <source>
        <dbReference type="SAM" id="MobiDB-lite"/>
    </source>
</evidence>
<evidence type="ECO:0000256" key="6">
    <source>
        <dbReference type="ARBA" id="ARBA00022786"/>
    </source>
</evidence>
<dbReference type="PANTHER" id="PTHR22937">
    <property type="entry name" value="E3 UBIQUITIN-PROTEIN LIGASE RNF165"/>
    <property type="match status" value="1"/>
</dbReference>
<evidence type="ECO:0000256" key="1">
    <source>
        <dbReference type="ARBA" id="ARBA00000900"/>
    </source>
</evidence>
<feature type="compositionally biased region" description="Polar residues" evidence="9">
    <location>
        <begin position="117"/>
        <end position="141"/>
    </location>
</feature>
<evidence type="ECO:0000313" key="12">
    <source>
        <dbReference type="Proteomes" id="UP001085076"/>
    </source>
</evidence>
<comment type="caution">
    <text evidence="11">The sequence shown here is derived from an EMBL/GenBank/DDBJ whole genome shotgun (WGS) entry which is preliminary data.</text>
</comment>
<dbReference type="InterPro" id="IPR045191">
    <property type="entry name" value="MBR1/2-like"/>
</dbReference>
<dbReference type="AlphaFoldDB" id="A0A9D5C445"/>
<protein>
    <recommendedName>
        <fullName evidence="2">RING-type E3 ubiquitin transferase</fullName>
        <ecNumber evidence="2">2.3.2.27</ecNumber>
    </recommendedName>
</protein>
<keyword evidence="3" id="KW-0808">Transferase</keyword>
<evidence type="ECO:0000256" key="4">
    <source>
        <dbReference type="ARBA" id="ARBA00022723"/>
    </source>
</evidence>
<feature type="compositionally biased region" description="Low complexity" evidence="9">
    <location>
        <begin position="157"/>
        <end position="170"/>
    </location>
</feature>
<feature type="domain" description="RING-type" evidence="10">
    <location>
        <begin position="475"/>
        <end position="516"/>
    </location>
</feature>
<keyword evidence="6" id="KW-0833">Ubl conjugation pathway</keyword>
<dbReference type="InterPro" id="IPR013083">
    <property type="entry name" value="Znf_RING/FYVE/PHD"/>
</dbReference>
<keyword evidence="4" id="KW-0479">Metal-binding</keyword>
<feature type="region of interest" description="Disordered" evidence="9">
    <location>
        <begin position="88"/>
        <end position="310"/>
    </location>
</feature>
<feature type="region of interest" description="Disordered" evidence="9">
    <location>
        <begin position="330"/>
        <end position="370"/>
    </location>
</feature>
<dbReference type="GO" id="GO:0061630">
    <property type="term" value="F:ubiquitin protein ligase activity"/>
    <property type="evidence" value="ECO:0007669"/>
    <property type="project" value="UniProtKB-EC"/>
</dbReference>
<keyword evidence="12" id="KW-1185">Reference proteome</keyword>
<dbReference type="Gene3D" id="3.30.40.10">
    <property type="entry name" value="Zinc/RING finger domain, C3HC4 (zinc finger)"/>
    <property type="match status" value="1"/>
</dbReference>
<reference evidence="11" key="1">
    <citation type="submission" date="2021-03" db="EMBL/GenBank/DDBJ databases">
        <authorList>
            <person name="Li Z."/>
            <person name="Yang C."/>
        </authorList>
    </citation>
    <scope>NUCLEOTIDE SEQUENCE</scope>
    <source>
        <strain evidence="11">Dzin_1.0</strain>
        <tissue evidence="11">Leaf</tissue>
    </source>
</reference>
<dbReference type="Pfam" id="PF13639">
    <property type="entry name" value="zf-RING_2"/>
    <property type="match status" value="1"/>
</dbReference>
<comment type="catalytic activity">
    <reaction evidence="1">
        <text>S-ubiquitinyl-[E2 ubiquitin-conjugating enzyme]-L-cysteine + [acceptor protein]-L-lysine = [E2 ubiquitin-conjugating enzyme]-L-cysteine + N(6)-ubiquitinyl-[acceptor protein]-L-lysine.</text>
        <dbReference type="EC" id="2.3.2.27"/>
    </reaction>
</comment>
<feature type="compositionally biased region" description="Polar residues" evidence="9">
    <location>
        <begin position="226"/>
        <end position="250"/>
    </location>
</feature>
<dbReference type="PANTHER" id="PTHR22937:SF136">
    <property type="entry name" value="RING-TYPE E3 UBIQUITIN TRANSFERASE"/>
    <property type="match status" value="1"/>
</dbReference>
<dbReference type="InterPro" id="IPR001841">
    <property type="entry name" value="Znf_RING"/>
</dbReference>
<dbReference type="EC" id="2.3.2.27" evidence="2"/>
<accession>A0A9D5C445</accession>
<dbReference type="OrthoDB" id="8062037at2759"/>
<sequence>MGNLEKPNSSKATLHSTCSKALAGSSSSSISTSSVFKKSQPEPKSWLSSKGTSIADSSSSSSASSSISRQDIQYLDFIDAREQTQDLGFSSRQHKTNNHTTTSRIDSFRSLPHNPDSLDSTQGSSTNTTRMLASGNSISTSRSHRQKPGNINQDTYSSSAKRCSVSRSTSETSKPVSQTNGTGSQKYGLKNLGCTSISDVLPTSWPSSNVNHDTRVQSVKKRPSEGESSSARGKSIIGSSSEGRLGSQHSRLPGPGVSTPEPLIAQGSRNSSRPSSGGGALSVRTRPAPARETRMRLSEQGDNSTSSHLEPLVIPELQVYTQDVPEIPLRAYPLPPPPVPCDSFRRRGSSSRSSHNRSLPRSEERSRQHYNMETAAEVLLALERIEHDEDLSFEQLMVLEMNLYLGGMSFHDQHRDMRMDIDNMSYEELLALEEKIGTVSTALTEEAISKCLKRSIFLCPTLAPAFTTCRDDIKCSICQEEYVSGDEVGRLTCEHRYHVACIHQWLRLKNWCPICKSSAVPSS</sequence>
<dbReference type="Proteomes" id="UP001085076">
    <property type="component" value="Miscellaneous, Linkage group lg08"/>
</dbReference>
<proteinExistence type="predicted"/>
<feature type="region of interest" description="Disordered" evidence="9">
    <location>
        <begin position="23"/>
        <end position="68"/>
    </location>
</feature>
<keyword evidence="7" id="KW-0862">Zinc</keyword>
<dbReference type="SUPFAM" id="SSF57850">
    <property type="entry name" value="RING/U-box"/>
    <property type="match status" value="1"/>
</dbReference>
<dbReference type="GO" id="GO:0008270">
    <property type="term" value="F:zinc ion binding"/>
    <property type="evidence" value="ECO:0007669"/>
    <property type="project" value="UniProtKB-KW"/>
</dbReference>